<dbReference type="InterPro" id="IPR052968">
    <property type="entry name" value="Nucleotide_metab_enz"/>
</dbReference>
<dbReference type="Proteomes" id="UP000007954">
    <property type="component" value="Chromosome"/>
</dbReference>
<evidence type="ECO:0000256" key="1">
    <source>
        <dbReference type="SAM" id="MobiDB-lite"/>
    </source>
</evidence>
<proteinExistence type="predicted"/>
<dbReference type="Gene3D" id="3.10.310.30">
    <property type="match status" value="1"/>
</dbReference>
<organism evidence="2 3">
    <name type="scientific">Haloquadratum walsbyi (strain DSM 16854 / JCM 12705 / C23)</name>
    <dbReference type="NCBI Taxonomy" id="768065"/>
    <lineage>
        <taxon>Archaea</taxon>
        <taxon>Methanobacteriati</taxon>
        <taxon>Methanobacteriota</taxon>
        <taxon>Stenosarchaea group</taxon>
        <taxon>Halobacteria</taxon>
        <taxon>Halobacteriales</taxon>
        <taxon>Haloferacaceae</taxon>
        <taxon>Haloquadratum</taxon>
    </lineage>
</organism>
<name>G0LG33_HALWC</name>
<reference evidence="2 3" key="1">
    <citation type="journal article" date="2011" name="PLoS ONE">
        <title>Haloquadratum walsbyi: limited diversity in a global pond.</title>
        <authorList>
            <person name="Dyall-Smith M."/>
            <person name="Pfeiffer F."/>
            <person name="Klee K."/>
            <person name="Palm P."/>
            <person name="Gross K."/>
            <person name="Schuster S.C."/>
            <person name="Rampp M."/>
            <person name="Oesterhelt D."/>
        </authorList>
    </citation>
    <scope>NUCLEOTIDE SEQUENCE [LARGE SCALE GENOMIC DNA]</scope>
    <source>
        <strain evidence="3">DSM 16854 / JCM 12705 / C23</strain>
    </source>
</reference>
<evidence type="ECO:0000313" key="3">
    <source>
        <dbReference type="Proteomes" id="UP000007954"/>
    </source>
</evidence>
<dbReference type="OrthoDB" id="18016at2157"/>
<dbReference type="GeneID" id="12445687"/>
<evidence type="ECO:0008006" key="4">
    <source>
        <dbReference type="Google" id="ProtNLM"/>
    </source>
</evidence>
<dbReference type="KEGG" id="hwc:Hqrw_1077"/>
<dbReference type="RefSeq" id="WP_014555000.1">
    <property type="nucleotide sequence ID" value="NC_017459.1"/>
</dbReference>
<dbReference type="EMBL" id="FR746099">
    <property type="protein sequence ID" value="CCC39053.1"/>
    <property type="molecule type" value="Genomic_DNA"/>
</dbReference>
<dbReference type="HOGENOM" id="CLU_055955_0_0_2"/>
<accession>G0LG33</accession>
<gene>
    <name evidence="2" type="ordered locus">Hqrw_1077</name>
</gene>
<dbReference type="AlphaFoldDB" id="G0LG33"/>
<feature type="compositionally biased region" description="Acidic residues" evidence="1">
    <location>
        <begin position="99"/>
        <end position="109"/>
    </location>
</feature>
<feature type="region of interest" description="Disordered" evidence="1">
    <location>
        <begin position="90"/>
        <end position="143"/>
    </location>
</feature>
<evidence type="ECO:0000313" key="2">
    <source>
        <dbReference type="EMBL" id="CCC39053.1"/>
    </source>
</evidence>
<sequence length="439" mass="47914">MDDELINSAHLSLSRKSRLPGAGFFYPDSVDDDDEDTHEAVANADVVVIADADADGLGCVALLREMYDATIAWDAFEPVVANRVTRWERGTDSTHTTDETTDASTDDPSSEFTKISQETETEVEVENEHNNKDEDENIVSTSSPESAVALITASPYSIDDALSTVAMEAPVGVDVYICDLCPDEFNWIETELTAVADRAETVAWYDHHQWDSSTADAVRDCGVELVIGASDEECSTDVALRSLPYEFESQWSELATVTRDHDLWIKEDARSDDLADYAYWAPPEEYATVVGTYGADLPTLASRYLELRRVEKNALIDAAVDRAELTTVGPWTVGITYGRCSQNEVAETLRSQGADAAVVVKPAGSASIRGSETFERAHEVAGRLNGGGHPRAAGCKPDIYDDMLDYAHHWTTEGSPAKHIILQAFEEVAASLETDPNSS</sequence>
<protein>
    <recommendedName>
        <fullName evidence="4">DHH/RecJ family phosphoesterase</fullName>
    </recommendedName>
</protein>
<dbReference type="PANTHER" id="PTHR42146">
    <property type="entry name" value="3',5'-CYCLIC-NUCLEOTIDE PHOSPHODIESTERASE"/>
    <property type="match status" value="1"/>
</dbReference>
<dbReference type="PANTHER" id="PTHR42146:SF1">
    <property type="entry name" value="OLIGORIBONUCLEASE NRNB"/>
    <property type="match status" value="1"/>
</dbReference>
<dbReference type="InterPro" id="IPR038763">
    <property type="entry name" value="DHH_sf"/>
</dbReference>
<dbReference type="SUPFAM" id="SSF64182">
    <property type="entry name" value="DHH phosphoesterases"/>
    <property type="match status" value="1"/>
</dbReference>